<dbReference type="InterPro" id="IPR050923">
    <property type="entry name" value="Cell_Proc_Reg/RNA_Proc"/>
</dbReference>
<keyword evidence="17" id="KW-1185">Reference proteome</keyword>
<evidence type="ECO:0000256" key="6">
    <source>
        <dbReference type="ARBA" id="ARBA00022295"/>
    </source>
</evidence>
<sequence length="614" mass="71335">MNSCSYFNVIAHIERRTPANSSLQISNPVELQTQHRSIYPRLISINLASTISMKLLATSCGFLRLSFQGIRKVKRREEIQLYTQMGSSGECRERRRSRSPQRPRKHSNPNRKERDEGRRERSYGTEKKRGKNEMDTEENLERQKPNFECTGKLLEETNIFNGVIIKYSEPEDARKPKIHWRFYVFKGEETLPILHLHRQSAFLMGRDRKIADIPIDHPSCSKQHAVFQFRFKGGEIIPYIIDLESSNGTYLNNQRIDPKRYYELKEKDMHGLNLISNQMATIIRPITVRRTFGDFNFDKYVEMTFHPEWELDPIFQQKFRVIPAEVYLKTFASDRSHMINENGVWRRPPPPQSLISTPESKNNIQQFISMDSEVGWGKYSMIPVTLDREALGIRRFQIRLSRWGCKNRPFFHLIVTKTSFPVRKRWETIEQVGTLDPFANENGEKLVSLNIERLNHYIAHGVLLSTPVAMLLGMAGLLPQHPSSYRMAWRNRHELKAQKRLNELDTLLGGNETSSTSAKNLFKDSKARLSERIQSNVISVSSIVRQIQRGSKSNDMLTQTSRNFASHETSIANTEDDIKRMQVTLAQLQYSADSSSAHVGRLHDVQELIRDMQR</sequence>
<evidence type="ECO:0000256" key="11">
    <source>
        <dbReference type="ARBA" id="ARBA00023274"/>
    </source>
</evidence>
<evidence type="ECO:0000256" key="10">
    <source>
        <dbReference type="ARBA" id="ARBA00023228"/>
    </source>
</evidence>
<keyword evidence="8" id="KW-0496">Mitochondrion</keyword>
<dbReference type="InterPro" id="IPR000253">
    <property type="entry name" value="FHA_dom"/>
</dbReference>
<evidence type="ECO:0000256" key="13">
    <source>
        <dbReference type="ARBA" id="ARBA00035263"/>
    </source>
</evidence>
<dbReference type="Gene3D" id="3.30.1320.10">
    <property type="match status" value="1"/>
</dbReference>
<proteinExistence type="inferred from homology"/>
<dbReference type="GO" id="GO:0005765">
    <property type="term" value="C:lysosomal membrane"/>
    <property type="evidence" value="ECO:0007669"/>
    <property type="project" value="UniProtKB-SubCell"/>
</dbReference>
<feature type="region of interest" description="Disordered" evidence="15">
    <location>
        <begin position="85"/>
        <end position="142"/>
    </location>
</feature>
<comment type="subcellular location">
    <subcellularLocation>
        <location evidence="3">Lysosome membrane</location>
    </subcellularLocation>
    <subcellularLocation>
        <location evidence="2">Mitochondrion</location>
    </subcellularLocation>
</comment>
<dbReference type="GO" id="GO:0005759">
    <property type="term" value="C:mitochondrial matrix"/>
    <property type="evidence" value="ECO:0007669"/>
    <property type="project" value="UniProtKB-ARBA"/>
</dbReference>
<dbReference type="GO" id="GO:0016811">
    <property type="term" value="F:hydrolase activity, acting on carbon-nitrogen (but not peptide) bonds, in linear amides"/>
    <property type="evidence" value="ECO:0007669"/>
    <property type="project" value="InterPro"/>
</dbReference>
<dbReference type="InterPro" id="IPR023128">
    <property type="entry name" value="Prot_N_Gln_amidohydro_ab_roll"/>
</dbReference>
<dbReference type="EMBL" id="HG994593">
    <property type="protein sequence ID" value="CAF2847025.1"/>
    <property type="molecule type" value="Genomic_DNA"/>
</dbReference>
<evidence type="ECO:0000256" key="9">
    <source>
        <dbReference type="ARBA" id="ARBA00023136"/>
    </source>
</evidence>
<dbReference type="NCBIfam" id="TIGR00002">
    <property type="entry name" value="S16"/>
    <property type="match status" value="1"/>
</dbReference>
<dbReference type="InterPro" id="IPR037132">
    <property type="entry name" value="N_Gln_amidohydro_ab_roll_sf"/>
</dbReference>
<evidence type="ECO:0000256" key="4">
    <source>
        <dbReference type="ARBA" id="ARBA00005433"/>
    </source>
</evidence>
<dbReference type="OrthoDB" id="5567844at2759"/>
<comment type="similarity">
    <text evidence="5">Belongs to the bacterial ribosomal protein bS16 family.</text>
</comment>
<reference evidence="16" key="1">
    <citation type="submission" date="2021-02" db="EMBL/GenBank/DDBJ databases">
        <authorList>
            <person name="Bekaert M."/>
        </authorList>
    </citation>
    <scope>NUCLEOTIDE SEQUENCE</scope>
    <source>
        <strain evidence="16">IoA-00</strain>
    </source>
</reference>
<evidence type="ECO:0000256" key="1">
    <source>
        <dbReference type="ARBA" id="ARBA00003923"/>
    </source>
</evidence>
<dbReference type="Pfam" id="PF09764">
    <property type="entry name" value="Nt_Gln_amidase"/>
    <property type="match status" value="1"/>
</dbReference>
<gene>
    <name evidence="16" type="ORF">LSAA_5737</name>
</gene>
<dbReference type="PROSITE" id="PS50006">
    <property type="entry name" value="FHA_DOMAIN"/>
    <property type="match status" value="1"/>
</dbReference>
<dbReference type="GO" id="GO:0015935">
    <property type="term" value="C:small ribosomal subunit"/>
    <property type="evidence" value="ECO:0007669"/>
    <property type="project" value="UniProtKB-ARBA"/>
</dbReference>
<evidence type="ECO:0000256" key="15">
    <source>
        <dbReference type="SAM" id="MobiDB-lite"/>
    </source>
</evidence>
<dbReference type="Gene3D" id="2.60.200.20">
    <property type="match status" value="1"/>
</dbReference>
<dbReference type="Pfam" id="PF00498">
    <property type="entry name" value="FHA"/>
    <property type="match status" value="1"/>
</dbReference>
<name>A0A7R8CK86_LEPSM</name>
<feature type="compositionally biased region" description="Basic residues" evidence="15">
    <location>
        <begin position="94"/>
        <end position="109"/>
    </location>
</feature>
<dbReference type="GO" id="GO:0003735">
    <property type="term" value="F:structural constituent of ribosome"/>
    <property type="evidence" value="ECO:0007669"/>
    <property type="project" value="InterPro"/>
</dbReference>
<organism evidence="16 17">
    <name type="scientific">Lepeophtheirus salmonis</name>
    <name type="common">Salmon louse</name>
    <name type="synonym">Caligus salmonis</name>
    <dbReference type="NCBI Taxonomy" id="72036"/>
    <lineage>
        <taxon>Eukaryota</taxon>
        <taxon>Metazoa</taxon>
        <taxon>Ecdysozoa</taxon>
        <taxon>Arthropoda</taxon>
        <taxon>Crustacea</taxon>
        <taxon>Multicrustacea</taxon>
        <taxon>Hexanauplia</taxon>
        <taxon>Copepoda</taxon>
        <taxon>Siphonostomatoida</taxon>
        <taxon>Caligidae</taxon>
        <taxon>Lepeophtheirus</taxon>
    </lineage>
</organism>
<dbReference type="GO" id="GO:0006412">
    <property type="term" value="P:translation"/>
    <property type="evidence" value="ECO:0007669"/>
    <property type="project" value="InterPro"/>
</dbReference>
<dbReference type="Pfam" id="PF16088">
    <property type="entry name" value="BORCS7"/>
    <property type="match status" value="1"/>
</dbReference>
<keyword evidence="7" id="KW-0689">Ribosomal protein</keyword>
<evidence type="ECO:0000313" key="16">
    <source>
        <dbReference type="EMBL" id="CAF2847025.1"/>
    </source>
</evidence>
<evidence type="ECO:0000256" key="7">
    <source>
        <dbReference type="ARBA" id="ARBA00022980"/>
    </source>
</evidence>
<keyword evidence="9" id="KW-0472">Membrane</keyword>
<dbReference type="PANTHER" id="PTHR23308">
    <property type="entry name" value="NUCLEAR INHIBITOR OF PROTEIN PHOSPHATASE-1"/>
    <property type="match status" value="1"/>
</dbReference>
<dbReference type="SMART" id="SM00240">
    <property type="entry name" value="FHA"/>
    <property type="match status" value="1"/>
</dbReference>
<dbReference type="FunFam" id="3.30.1320.10:FF:000004">
    <property type="entry name" value="28S ribosomal protein S16, mitochondrial"/>
    <property type="match status" value="1"/>
</dbReference>
<comment type="function">
    <text evidence="1">Mediates the side-chain deamidation of N-terminal glutamine residues to glutamate, an important step in N-end rule pathway of protein degradation. Conversion of the resulting N-terminal glutamine to glutamate renders the protein susceptible to arginylation, polyubiquitination and degradation as specified by the N-end rule. Does not act on substrates with internal or C-terminal glutamine and does not act on non-glutamine residues in any position.</text>
</comment>
<dbReference type="InterPro" id="IPR023803">
    <property type="entry name" value="Ribosomal_bS16_dom_sf"/>
</dbReference>
<dbReference type="GO" id="GO:0005743">
    <property type="term" value="C:mitochondrial inner membrane"/>
    <property type="evidence" value="ECO:0007669"/>
    <property type="project" value="UniProtKB-ARBA"/>
</dbReference>
<dbReference type="AlphaFoldDB" id="A0A7R8CK86"/>
<evidence type="ECO:0000256" key="14">
    <source>
        <dbReference type="ARBA" id="ARBA00035438"/>
    </source>
</evidence>
<evidence type="ECO:0000256" key="2">
    <source>
        <dbReference type="ARBA" id="ARBA00004173"/>
    </source>
</evidence>
<dbReference type="InterPro" id="IPR032143">
    <property type="entry name" value="BORCS7"/>
</dbReference>
<dbReference type="SUPFAM" id="SSF49879">
    <property type="entry name" value="SMAD/FHA domain"/>
    <property type="match status" value="1"/>
</dbReference>
<feature type="compositionally biased region" description="Basic and acidic residues" evidence="15">
    <location>
        <begin position="110"/>
        <end position="142"/>
    </location>
</feature>
<comment type="similarity">
    <text evidence="4">Belongs to the BORCS7 family.</text>
</comment>
<protein>
    <recommendedName>
        <fullName evidence="6">BLOC-1-related complex subunit 7</fullName>
    </recommendedName>
    <alternativeName>
        <fullName evidence="14">28S ribosomal protein S16, mitochondrial</fullName>
    </alternativeName>
    <alternativeName>
        <fullName evidence="12">Protein tungus</fullName>
    </alternativeName>
    <alternativeName>
        <fullName evidence="13">Small ribosomal subunit protein bS16m</fullName>
    </alternativeName>
</protein>
<evidence type="ECO:0000256" key="8">
    <source>
        <dbReference type="ARBA" id="ARBA00023128"/>
    </source>
</evidence>
<keyword evidence="10" id="KW-0458">Lysosome</keyword>
<dbReference type="InterPro" id="IPR008984">
    <property type="entry name" value="SMAD_FHA_dom_sf"/>
</dbReference>
<accession>A0A7R8CK86</accession>
<evidence type="ECO:0000313" key="17">
    <source>
        <dbReference type="Proteomes" id="UP000675881"/>
    </source>
</evidence>
<dbReference type="Pfam" id="PF00886">
    <property type="entry name" value="Ribosomal_S16"/>
    <property type="match status" value="1"/>
</dbReference>
<evidence type="ECO:0000256" key="5">
    <source>
        <dbReference type="ARBA" id="ARBA00006668"/>
    </source>
</evidence>
<dbReference type="Proteomes" id="UP000675881">
    <property type="component" value="Chromosome 14"/>
</dbReference>
<dbReference type="Gene3D" id="3.10.620.10">
    <property type="entry name" value="Protein N-terminal glutamine amidohydrolase, alpha beta roll"/>
    <property type="match status" value="1"/>
</dbReference>
<evidence type="ECO:0000256" key="3">
    <source>
        <dbReference type="ARBA" id="ARBA00004656"/>
    </source>
</evidence>
<evidence type="ECO:0000256" key="12">
    <source>
        <dbReference type="ARBA" id="ARBA00031948"/>
    </source>
</evidence>
<keyword evidence="11" id="KW-0687">Ribonucleoprotein</keyword>
<dbReference type="InterPro" id="IPR000307">
    <property type="entry name" value="Ribosomal_bS16"/>
</dbReference>
<dbReference type="SUPFAM" id="SSF54565">
    <property type="entry name" value="Ribosomal protein S16"/>
    <property type="match status" value="1"/>
</dbReference>